<evidence type="ECO:0000256" key="2">
    <source>
        <dbReference type="ARBA" id="ARBA00022771"/>
    </source>
</evidence>
<sequence>MGFLVDAIQFAKTIRVLVTINGISFNIGYLRKDVHSKHFLISRNTSNLAIMAAGYSGSFEQSFVPSNEEEFTVCPYNKRHIINKMKFTTHLLKCRENHRVQQLIKRGSAMTMTCKYNHNHKVDTPELQYHESHCMDRYSRLSPFLIVNKQVIEEELGITLTDKMFEDLVNNQINANNAGIYKGPPGGDKVMGSQLRQQTAEPEAEAELDDTTVAGAACLLQKVTIREGKKKNIQLPEHLRMFVGEEFGTPDDDDDDEDDSEEDWGKNASAPTFNFLRGAWNPGRSQMMRPPRLTRSGRARYEAAKAKFMGKTQKLILKDIQRKQGGK</sequence>
<keyword evidence="3" id="KW-0862">Zinc</keyword>
<proteinExistence type="predicted"/>
<dbReference type="PANTHER" id="PTHR21402">
    <property type="entry name" value="GAMETOCYTE SPECIFIC FACTOR 1-RELATED"/>
    <property type="match status" value="1"/>
</dbReference>
<evidence type="ECO:0000256" key="4">
    <source>
        <dbReference type="SAM" id="MobiDB-lite"/>
    </source>
</evidence>
<dbReference type="PANTHER" id="PTHR21402:SF5">
    <property type="entry name" value="GAMETOCYTE SPECIFIC FACTOR 1"/>
    <property type="match status" value="1"/>
</dbReference>
<evidence type="ECO:0000313" key="6">
    <source>
        <dbReference type="EMBL" id="CAL8105289.1"/>
    </source>
</evidence>
<reference evidence="6 7" key="1">
    <citation type="submission" date="2024-08" db="EMBL/GenBank/DDBJ databases">
        <authorList>
            <person name="Cucini C."/>
            <person name="Frati F."/>
        </authorList>
    </citation>
    <scope>NUCLEOTIDE SEQUENCE [LARGE SCALE GENOMIC DNA]</scope>
</reference>
<dbReference type="InterPro" id="IPR036236">
    <property type="entry name" value="Znf_C2H2_sf"/>
</dbReference>
<evidence type="ECO:0000256" key="1">
    <source>
        <dbReference type="ARBA" id="ARBA00022723"/>
    </source>
</evidence>
<keyword evidence="2" id="KW-0863">Zinc-finger</keyword>
<dbReference type="Proteomes" id="UP001642540">
    <property type="component" value="Unassembled WGS sequence"/>
</dbReference>
<evidence type="ECO:0000256" key="3">
    <source>
        <dbReference type="ARBA" id="ARBA00022833"/>
    </source>
</evidence>
<organism evidence="6 7">
    <name type="scientific">Orchesella dallaii</name>
    <dbReference type="NCBI Taxonomy" id="48710"/>
    <lineage>
        <taxon>Eukaryota</taxon>
        <taxon>Metazoa</taxon>
        <taxon>Ecdysozoa</taxon>
        <taxon>Arthropoda</taxon>
        <taxon>Hexapoda</taxon>
        <taxon>Collembola</taxon>
        <taxon>Entomobryomorpha</taxon>
        <taxon>Entomobryoidea</taxon>
        <taxon>Orchesellidae</taxon>
        <taxon>Orchesellinae</taxon>
        <taxon>Orchesella</taxon>
    </lineage>
</organism>
<dbReference type="EMBL" id="CAXLJM020000036">
    <property type="protein sequence ID" value="CAL8105289.1"/>
    <property type="molecule type" value="Genomic_DNA"/>
</dbReference>
<comment type="caution">
    <text evidence="6">The sequence shown here is derived from an EMBL/GenBank/DDBJ whole genome shotgun (WGS) entry which is preliminary data.</text>
</comment>
<dbReference type="Pfam" id="PF05253">
    <property type="entry name" value="zf-U11-48K"/>
    <property type="match status" value="1"/>
</dbReference>
<gene>
    <name evidence="6" type="ORF">ODALV1_LOCUS12016</name>
</gene>
<feature type="compositionally biased region" description="Acidic residues" evidence="4">
    <location>
        <begin position="248"/>
        <end position="262"/>
    </location>
</feature>
<feature type="domain" description="CHHC U11-48K-type" evidence="5">
    <location>
        <begin position="111"/>
        <end position="138"/>
    </location>
</feature>
<feature type="region of interest" description="Disordered" evidence="4">
    <location>
        <begin position="245"/>
        <end position="295"/>
    </location>
</feature>
<dbReference type="InterPro" id="IPR022776">
    <property type="entry name" value="TRM13/UPF0224_CHHC_Znf_dom"/>
</dbReference>
<accession>A0ABP1QJB9</accession>
<evidence type="ECO:0000259" key="5">
    <source>
        <dbReference type="PROSITE" id="PS51800"/>
    </source>
</evidence>
<keyword evidence="7" id="KW-1185">Reference proteome</keyword>
<protein>
    <recommendedName>
        <fullName evidence="5">CHHC U11-48K-type domain-containing protein</fullName>
    </recommendedName>
</protein>
<dbReference type="SUPFAM" id="SSF57667">
    <property type="entry name" value="beta-beta-alpha zinc fingers"/>
    <property type="match status" value="1"/>
</dbReference>
<dbReference type="InterPro" id="IPR051591">
    <property type="entry name" value="UPF0224_FAM112_RNA_Proc"/>
</dbReference>
<keyword evidence="1" id="KW-0479">Metal-binding</keyword>
<dbReference type="PROSITE" id="PS51800">
    <property type="entry name" value="ZF_CHHC_U11_48K"/>
    <property type="match status" value="2"/>
</dbReference>
<name>A0ABP1QJB9_9HEXA</name>
<feature type="domain" description="CHHC U11-48K-type" evidence="5">
    <location>
        <begin position="71"/>
        <end position="98"/>
    </location>
</feature>
<evidence type="ECO:0000313" key="7">
    <source>
        <dbReference type="Proteomes" id="UP001642540"/>
    </source>
</evidence>